<dbReference type="InterPro" id="IPR003439">
    <property type="entry name" value="ABC_transporter-like_ATP-bd"/>
</dbReference>
<evidence type="ECO:0000259" key="5">
    <source>
        <dbReference type="PROSITE" id="PS50893"/>
    </source>
</evidence>
<evidence type="ECO:0000256" key="1">
    <source>
        <dbReference type="ARBA" id="ARBA00022448"/>
    </source>
</evidence>
<dbReference type="GO" id="GO:0005524">
    <property type="term" value="F:ATP binding"/>
    <property type="evidence" value="ECO:0007669"/>
    <property type="project" value="UniProtKB-KW"/>
</dbReference>
<keyword evidence="3 6" id="KW-0067">ATP-binding</keyword>
<evidence type="ECO:0000313" key="7">
    <source>
        <dbReference type="Proteomes" id="UP000767854"/>
    </source>
</evidence>
<dbReference type="PROSITE" id="PS00211">
    <property type="entry name" value="ABC_TRANSPORTER_1"/>
    <property type="match status" value="1"/>
</dbReference>
<evidence type="ECO:0000256" key="2">
    <source>
        <dbReference type="ARBA" id="ARBA00022741"/>
    </source>
</evidence>
<dbReference type="PANTHER" id="PTHR42794">
    <property type="entry name" value="HEMIN IMPORT ATP-BINDING PROTEIN HMUV"/>
    <property type="match status" value="1"/>
</dbReference>
<organism evidence="6 7">
    <name type="scientific">Fusibacter tunisiensis</name>
    <dbReference type="NCBI Taxonomy" id="1008308"/>
    <lineage>
        <taxon>Bacteria</taxon>
        <taxon>Bacillati</taxon>
        <taxon>Bacillota</taxon>
        <taxon>Clostridia</taxon>
        <taxon>Eubacteriales</taxon>
        <taxon>Eubacteriales Family XII. Incertae Sedis</taxon>
        <taxon>Fusibacter</taxon>
    </lineage>
</organism>
<dbReference type="RefSeq" id="WP_204661608.1">
    <property type="nucleotide sequence ID" value="NZ_JAFBDT010000002.1"/>
</dbReference>
<dbReference type="InterPro" id="IPR027417">
    <property type="entry name" value="P-loop_NTPase"/>
</dbReference>
<keyword evidence="4" id="KW-1278">Translocase</keyword>
<reference evidence="6 7" key="1">
    <citation type="submission" date="2021-01" db="EMBL/GenBank/DDBJ databases">
        <title>Genomic Encyclopedia of Type Strains, Phase IV (KMG-IV): sequencing the most valuable type-strain genomes for metagenomic binning, comparative biology and taxonomic classification.</title>
        <authorList>
            <person name="Goeker M."/>
        </authorList>
    </citation>
    <scope>NUCLEOTIDE SEQUENCE [LARGE SCALE GENOMIC DNA]</scope>
    <source>
        <strain evidence="6 7">DSM 24436</strain>
    </source>
</reference>
<name>A0ABS2MN66_9FIRM</name>
<gene>
    <name evidence="6" type="ORF">JOC49_000364</name>
</gene>
<protein>
    <submittedName>
        <fullName evidence="6">Iron complex transport system ATP-binding protein</fullName>
    </submittedName>
</protein>
<dbReference type="Gene3D" id="3.40.50.300">
    <property type="entry name" value="P-loop containing nucleotide triphosphate hydrolases"/>
    <property type="match status" value="1"/>
</dbReference>
<accession>A0ABS2MN66</accession>
<feature type="domain" description="ABC transporter" evidence="5">
    <location>
        <begin position="2"/>
        <end position="236"/>
    </location>
</feature>
<keyword evidence="2" id="KW-0547">Nucleotide-binding</keyword>
<dbReference type="PANTHER" id="PTHR42794:SF1">
    <property type="entry name" value="HEMIN IMPORT ATP-BINDING PROTEIN HMUV"/>
    <property type="match status" value="1"/>
</dbReference>
<dbReference type="SUPFAM" id="SSF52540">
    <property type="entry name" value="P-loop containing nucleoside triphosphate hydrolases"/>
    <property type="match status" value="1"/>
</dbReference>
<dbReference type="SMART" id="SM00382">
    <property type="entry name" value="AAA"/>
    <property type="match status" value="1"/>
</dbReference>
<keyword evidence="1" id="KW-0813">Transport</keyword>
<evidence type="ECO:0000256" key="3">
    <source>
        <dbReference type="ARBA" id="ARBA00022840"/>
    </source>
</evidence>
<comment type="caution">
    <text evidence="6">The sequence shown here is derived from an EMBL/GenBank/DDBJ whole genome shotgun (WGS) entry which is preliminary data.</text>
</comment>
<dbReference type="EMBL" id="JAFBDT010000002">
    <property type="protein sequence ID" value="MBM7560850.1"/>
    <property type="molecule type" value="Genomic_DNA"/>
</dbReference>
<proteinExistence type="predicted"/>
<sequence>MLTVTNLCCSYGQEEVVSGFSGEFHSGRITAIVGPNGAGKTTLLKGIGNLLSVRGTVSLYSENLLKIPRIQMARRVAYLSQFEAHNFDFTVEEMLYMGRYPHSVGASKDIRSSEIVLETLNDFDLYAMKDKYFSELSGGQKQRVLLARALVQEPKVLLLDEPTNHLDLKYQLELLGLVKKVAIERGIIVLAVLHDLNLALNFADEVLLMKSGRQIIKGSAPTLLEENHLAHTYDYDIPTYMKQSLAVWQC</sequence>
<dbReference type="Proteomes" id="UP000767854">
    <property type="component" value="Unassembled WGS sequence"/>
</dbReference>
<dbReference type="InterPro" id="IPR003593">
    <property type="entry name" value="AAA+_ATPase"/>
</dbReference>
<dbReference type="InterPro" id="IPR017871">
    <property type="entry name" value="ABC_transporter-like_CS"/>
</dbReference>
<dbReference type="CDD" id="cd03214">
    <property type="entry name" value="ABC_Iron-Siderophores_B12_Hemin"/>
    <property type="match status" value="1"/>
</dbReference>
<evidence type="ECO:0000313" key="6">
    <source>
        <dbReference type="EMBL" id="MBM7560850.1"/>
    </source>
</evidence>
<keyword evidence="7" id="KW-1185">Reference proteome</keyword>
<evidence type="ECO:0000256" key="4">
    <source>
        <dbReference type="ARBA" id="ARBA00022967"/>
    </source>
</evidence>
<dbReference type="Pfam" id="PF00005">
    <property type="entry name" value="ABC_tran"/>
    <property type="match status" value="1"/>
</dbReference>
<dbReference type="PROSITE" id="PS50893">
    <property type="entry name" value="ABC_TRANSPORTER_2"/>
    <property type="match status" value="1"/>
</dbReference>